<keyword evidence="3" id="KW-1185">Reference proteome</keyword>
<dbReference type="PATRIC" id="fig|69014.16.peg.1893"/>
<dbReference type="KEGG" id="tko:TK1937"/>
<sequence length="149" mass="16365">MNAWKLVPAVIFLVTAVSIAFQLTTDTDDVRYPVLPLGATEVSCFYSPTSALVEMSFMGQGDGSYTIIDLDENKTPKEGKITGEIIRVVLPHPGYYGVVINGSYSGSATIRAVDVGFPTQNWRAHFLTLSLAVILMSLGFWREKDDWAL</sequence>
<dbReference type="eggNOG" id="arCOG04022">
    <property type="taxonomic scope" value="Archaea"/>
</dbReference>
<dbReference type="Proteomes" id="UP000000536">
    <property type="component" value="Chromosome"/>
</dbReference>
<dbReference type="RefSeq" id="WP_011250887.1">
    <property type="nucleotide sequence ID" value="NC_006624.1"/>
</dbReference>
<protein>
    <submittedName>
        <fullName evidence="2">Hypothetical membrane protein, conserved</fullName>
    </submittedName>
</protein>
<dbReference type="InParanoid" id="Q5JDP3"/>
<reference evidence="2 3" key="1">
    <citation type="journal article" date="2005" name="Genome Res.">
        <title>Complete genome sequence of the hyperthermophilic archaeon Thermococcus kodakaraensis KOD1 and comparison with Pyrococcus genomes.</title>
        <authorList>
            <person name="Fukui T."/>
            <person name="Atomi H."/>
            <person name="Kanai T."/>
            <person name="Matsumi R."/>
            <person name="Fujiwara S."/>
            <person name="Imanaka T."/>
        </authorList>
    </citation>
    <scope>NUCLEOTIDE SEQUENCE [LARGE SCALE GENOMIC DNA]</scope>
    <source>
        <strain evidence="3">ATCC BAA-918 / JCM 12380 / KOD1</strain>
    </source>
</reference>
<dbReference type="AlphaFoldDB" id="Q5JDP3"/>
<proteinExistence type="predicted"/>
<evidence type="ECO:0000313" key="3">
    <source>
        <dbReference type="Proteomes" id="UP000000536"/>
    </source>
</evidence>
<dbReference type="STRING" id="69014.TK1937"/>
<keyword evidence="1" id="KW-1133">Transmembrane helix</keyword>
<evidence type="ECO:0000256" key="1">
    <source>
        <dbReference type="SAM" id="Phobius"/>
    </source>
</evidence>
<evidence type="ECO:0000313" key="2">
    <source>
        <dbReference type="EMBL" id="BAD86126.1"/>
    </source>
</evidence>
<dbReference type="HOGENOM" id="CLU_1782593_0_0_2"/>
<dbReference type="EMBL" id="AP006878">
    <property type="protein sequence ID" value="BAD86126.1"/>
    <property type="molecule type" value="Genomic_DNA"/>
</dbReference>
<dbReference type="OrthoDB" id="95217at2157"/>
<keyword evidence="1" id="KW-0812">Transmembrane</keyword>
<feature type="transmembrane region" description="Helical" evidence="1">
    <location>
        <begin position="122"/>
        <end position="141"/>
    </location>
</feature>
<organism evidence="2 3">
    <name type="scientific">Thermococcus kodakarensis (strain ATCC BAA-918 / JCM 12380 / KOD1)</name>
    <name type="common">Pyrococcus kodakaraensis (strain KOD1)</name>
    <dbReference type="NCBI Taxonomy" id="69014"/>
    <lineage>
        <taxon>Archaea</taxon>
        <taxon>Methanobacteriati</taxon>
        <taxon>Methanobacteriota</taxon>
        <taxon>Thermococci</taxon>
        <taxon>Thermococcales</taxon>
        <taxon>Thermococcaceae</taxon>
        <taxon>Thermococcus</taxon>
    </lineage>
</organism>
<dbReference type="EnsemblBacteria" id="BAD86126">
    <property type="protein sequence ID" value="BAD86126"/>
    <property type="gene ID" value="TK1937"/>
</dbReference>
<name>Q5JDP3_THEKO</name>
<dbReference type="GeneID" id="78448468"/>
<gene>
    <name evidence="2" type="ordered locus">TK1937</name>
</gene>
<keyword evidence="1" id="KW-0472">Membrane</keyword>
<accession>Q5JDP3</accession>